<feature type="compositionally biased region" description="Low complexity" evidence="1">
    <location>
        <begin position="122"/>
        <end position="140"/>
    </location>
</feature>
<name>A0A8J4TDG5_9TREM</name>
<protein>
    <submittedName>
        <fullName evidence="2">Uncharacterized protein</fullName>
    </submittedName>
</protein>
<dbReference type="Proteomes" id="UP000748531">
    <property type="component" value="Unassembled WGS sequence"/>
</dbReference>
<feature type="compositionally biased region" description="Polar residues" evidence="1">
    <location>
        <begin position="100"/>
        <end position="112"/>
    </location>
</feature>
<accession>A0A8J4TDG5</accession>
<comment type="caution">
    <text evidence="2">The sequence shown here is derived from an EMBL/GenBank/DDBJ whole genome shotgun (WGS) entry which is preliminary data.</text>
</comment>
<dbReference type="EMBL" id="LUCH01005110">
    <property type="protein sequence ID" value="KAF5398339.1"/>
    <property type="molecule type" value="Genomic_DNA"/>
</dbReference>
<sequence length="214" mass="22701">MSSNLDTKEKKVVKSKPVSAVVNGSVAVPGSYVDEYAVRLPVCTSTDIKNGSGVSAVSGIVPHLDLALNSGHSSKESSSGFMLISVGHLSKVRRDKCRTKSASSLDSKTNARSYGVIDHNSVESSSREGSSPSYSQSPVGDDFYGSGHIEAEEFEEDTEDYVTNEDDGTVTHNATVKLLAKRYPRDASRMGSCVQCAPISANSEASCWIFAAHG</sequence>
<evidence type="ECO:0000256" key="1">
    <source>
        <dbReference type="SAM" id="MobiDB-lite"/>
    </source>
</evidence>
<evidence type="ECO:0000313" key="3">
    <source>
        <dbReference type="Proteomes" id="UP000748531"/>
    </source>
</evidence>
<gene>
    <name evidence="2" type="ORF">PHET_08374</name>
</gene>
<reference evidence="2" key="1">
    <citation type="submission" date="2019-05" db="EMBL/GenBank/DDBJ databases">
        <title>Annotation for the trematode Paragonimus heterotremus.</title>
        <authorList>
            <person name="Choi Y.-J."/>
        </authorList>
    </citation>
    <scope>NUCLEOTIDE SEQUENCE</scope>
    <source>
        <strain evidence="2">LC</strain>
    </source>
</reference>
<proteinExistence type="predicted"/>
<feature type="region of interest" description="Disordered" evidence="1">
    <location>
        <begin position="95"/>
        <end position="142"/>
    </location>
</feature>
<dbReference type="AlphaFoldDB" id="A0A8J4TDG5"/>
<evidence type="ECO:0000313" key="2">
    <source>
        <dbReference type="EMBL" id="KAF5398339.1"/>
    </source>
</evidence>
<organism evidence="2 3">
    <name type="scientific">Paragonimus heterotremus</name>
    <dbReference type="NCBI Taxonomy" id="100268"/>
    <lineage>
        <taxon>Eukaryota</taxon>
        <taxon>Metazoa</taxon>
        <taxon>Spiralia</taxon>
        <taxon>Lophotrochozoa</taxon>
        <taxon>Platyhelminthes</taxon>
        <taxon>Trematoda</taxon>
        <taxon>Digenea</taxon>
        <taxon>Plagiorchiida</taxon>
        <taxon>Troglotremata</taxon>
        <taxon>Troglotrematidae</taxon>
        <taxon>Paragonimus</taxon>
    </lineage>
</organism>
<keyword evidence="3" id="KW-1185">Reference proteome</keyword>